<protein>
    <submittedName>
        <fullName evidence="2">Homeodomain-like domain-containing protein</fullName>
    </submittedName>
</protein>
<dbReference type="STRING" id="1434701.SAMN05443634_11085"/>
<dbReference type="Proteomes" id="UP000650994">
    <property type="component" value="Unassembled WGS sequence"/>
</dbReference>
<sequence>MKKPNYNKIYQEIIERNFPEKMEQTKHLLKENMNVLDVINLSNTLSPKSKSENQKHKSYDLDFIKTVLAYQEKNKFINQETAEKYNLSRNTVTRWKKAYSS</sequence>
<gene>
    <name evidence="1" type="ORF">GCM10010984_12090</name>
    <name evidence="2" type="ORF">SAMN05443634_11085</name>
</gene>
<reference evidence="4" key="4">
    <citation type="journal article" date="2019" name="Int. J. Syst. Evol. Microbiol.">
        <title>The Global Catalogue of Microorganisms (GCM) 10K type strain sequencing project: providing services to taxonomists for standard genome sequencing and annotation.</title>
        <authorList>
            <consortium name="The Broad Institute Genomics Platform"/>
            <consortium name="The Broad Institute Genome Sequencing Center for Infectious Disease"/>
            <person name="Wu L."/>
            <person name="Ma J."/>
        </authorList>
    </citation>
    <scope>NUCLEOTIDE SEQUENCE [LARGE SCALE GENOMIC DNA]</scope>
    <source>
        <strain evidence="4">CGMCC 1.12707</strain>
    </source>
</reference>
<dbReference type="EMBL" id="BMFL01000007">
    <property type="protein sequence ID" value="GGE96160.1"/>
    <property type="molecule type" value="Genomic_DNA"/>
</dbReference>
<dbReference type="RefSeq" id="WP_072933325.1">
    <property type="nucleotide sequence ID" value="NZ_BMFL01000007.1"/>
</dbReference>
<dbReference type="OrthoDB" id="1260127at2"/>
<dbReference type="InterPro" id="IPR010921">
    <property type="entry name" value="Trp_repressor/repl_initiator"/>
</dbReference>
<dbReference type="AlphaFoldDB" id="A0A1M7B8U2"/>
<organism evidence="2 3">
    <name type="scientific">Chishuiella changwenlii</name>
    <dbReference type="NCBI Taxonomy" id="1434701"/>
    <lineage>
        <taxon>Bacteria</taxon>
        <taxon>Pseudomonadati</taxon>
        <taxon>Bacteroidota</taxon>
        <taxon>Flavobacteriia</taxon>
        <taxon>Flavobacteriales</taxon>
        <taxon>Weeksellaceae</taxon>
        <taxon>Chishuiella</taxon>
    </lineage>
</organism>
<reference evidence="3" key="2">
    <citation type="submission" date="2016-11" db="EMBL/GenBank/DDBJ databases">
        <authorList>
            <person name="Varghese N."/>
            <person name="Submissions S."/>
        </authorList>
    </citation>
    <scope>NUCLEOTIDE SEQUENCE [LARGE SCALE GENOMIC DNA]</scope>
    <source>
        <strain evidence="3">DSM 27989</strain>
    </source>
</reference>
<name>A0A1M7B8U2_9FLAO</name>
<dbReference type="SUPFAM" id="SSF48295">
    <property type="entry name" value="TrpR-like"/>
    <property type="match status" value="1"/>
</dbReference>
<keyword evidence="2" id="KW-0371">Homeobox</keyword>
<evidence type="ECO:0000313" key="1">
    <source>
        <dbReference type="EMBL" id="GGE96160.1"/>
    </source>
</evidence>
<reference evidence="2" key="3">
    <citation type="submission" date="2016-11" db="EMBL/GenBank/DDBJ databases">
        <authorList>
            <person name="Jaros S."/>
            <person name="Januszkiewicz K."/>
            <person name="Wedrychowicz H."/>
        </authorList>
    </citation>
    <scope>NUCLEOTIDE SEQUENCE [LARGE SCALE GENOMIC DNA]</scope>
    <source>
        <strain evidence="2">DSM 27989</strain>
    </source>
</reference>
<proteinExistence type="predicted"/>
<evidence type="ECO:0000313" key="3">
    <source>
        <dbReference type="Proteomes" id="UP000184120"/>
    </source>
</evidence>
<evidence type="ECO:0000313" key="2">
    <source>
        <dbReference type="EMBL" id="SHL51334.1"/>
    </source>
</evidence>
<dbReference type="EMBL" id="FRBH01000010">
    <property type="protein sequence ID" value="SHL51334.1"/>
    <property type="molecule type" value="Genomic_DNA"/>
</dbReference>
<accession>A0A1M7B8U2</accession>
<evidence type="ECO:0000313" key="4">
    <source>
        <dbReference type="Proteomes" id="UP000650994"/>
    </source>
</evidence>
<keyword evidence="2" id="KW-0238">DNA-binding</keyword>
<reference evidence="1" key="1">
    <citation type="journal article" date="2014" name="Int. J. Syst. Evol. Microbiol.">
        <title>Complete genome of a new Firmicutes species belonging to the dominant human colonic microbiota ('Ruminococcus bicirculans') reveals two chromosomes and a selective capacity to utilize plant glucans.</title>
        <authorList>
            <consortium name="NISC Comparative Sequencing Program"/>
            <person name="Wegmann U."/>
            <person name="Louis P."/>
            <person name="Goesmann A."/>
            <person name="Henrissat B."/>
            <person name="Duncan S.H."/>
            <person name="Flint H.J."/>
        </authorList>
    </citation>
    <scope>NUCLEOTIDE SEQUENCE</scope>
    <source>
        <strain evidence="1">CGMCC 1.12707</strain>
    </source>
</reference>
<keyword evidence="4" id="KW-1185">Reference proteome</keyword>
<dbReference type="GO" id="GO:0043565">
    <property type="term" value="F:sequence-specific DNA binding"/>
    <property type="evidence" value="ECO:0007669"/>
    <property type="project" value="InterPro"/>
</dbReference>
<dbReference type="Proteomes" id="UP000184120">
    <property type="component" value="Unassembled WGS sequence"/>
</dbReference>
<reference evidence="1" key="5">
    <citation type="submission" date="2024-05" db="EMBL/GenBank/DDBJ databases">
        <authorList>
            <person name="Sun Q."/>
            <person name="Zhou Y."/>
        </authorList>
    </citation>
    <scope>NUCLEOTIDE SEQUENCE</scope>
    <source>
        <strain evidence="1">CGMCC 1.12707</strain>
    </source>
</reference>